<evidence type="ECO:0000256" key="1">
    <source>
        <dbReference type="SAM" id="Phobius"/>
    </source>
</evidence>
<feature type="transmembrane region" description="Helical" evidence="1">
    <location>
        <begin position="21"/>
        <end position="43"/>
    </location>
</feature>
<protein>
    <submittedName>
        <fullName evidence="2">Uncharacterized protein</fullName>
    </submittedName>
</protein>
<dbReference type="EMBL" id="MFJD01000001">
    <property type="protein sequence ID" value="OGG04838.1"/>
    <property type="molecule type" value="Genomic_DNA"/>
</dbReference>
<dbReference type="Proteomes" id="UP000178448">
    <property type="component" value="Unassembled WGS sequence"/>
</dbReference>
<sequence>MATSKKSKKVKALHKKLVLSDSFPLVVFLIILLGIVITTFLVMNPKDVGVPEAGVTTPKLYVGLGNNLGEVKRYDMITKKWSSLGQQNHNGINKAVQYGNKLYFGFNDGVIRTYEPGANPAWKGLGDRGEMITSMEVYNGKLYVAHMSAPGTGEKMLESYDGSTWKTLRTDANMKTITVMRAFNGKLFVGYAGSFDHPGQPPYGCYKFYISTNNSWSKEYCPLANGFTAMEVYDGKLWMGDSVLNGNIITTTTGTDVVLINDKPARGVLVFRTYQNRLYTSDMDGVAFVWNNNTAKWNNLGDKGSQVQSMVTGYGDKLFIGDSSGVVTQFDGTDWTVAGDWTGIGNMVIHQP</sequence>
<name>A0A1F5YXB5_9BACT</name>
<evidence type="ECO:0000313" key="2">
    <source>
        <dbReference type="EMBL" id="OGG04838.1"/>
    </source>
</evidence>
<dbReference type="SUPFAM" id="SSF50998">
    <property type="entry name" value="Quinoprotein alcohol dehydrogenase-like"/>
    <property type="match status" value="1"/>
</dbReference>
<dbReference type="InterPro" id="IPR011047">
    <property type="entry name" value="Quinoprotein_ADH-like_sf"/>
</dbReference>
<keyword evidence="1" id="KW-0472">Membrane</keyword>
<comment type="caution">
    <text evidence="2">The sequence shown here is derived from an EMBL/GenBank/DDBJ whole genome shotgun (WGS) entry which is preliminary data.</text>
</comment>
<keyword evidence="1" id="KW-0812">Transmembrane</keyword>
<organism evidence="2 3">
    <name type="scientific">Candidatus Gottesmanbacteria bacterium RBG_16_52_11</name>
    <dbReference type="NCBI Taxonomy" id="1798374"/>
    <lineage>
        <taxon>Bacteria</taxon>
        <taxon>Candidatus Gottesmaniibacteriota</taxon>
    </lineage>
</organism>
<proteinExistence type="predicted"/>
<accession>A0A1F5YXB5</accession>
<dbReference type="AlphaFoldDB" id="A0A1F5YXB5"/>
<keyword evidence="1" id="KW-1133">Transmembrane helix</keyword>
<gene>
    <name evidence="2" type="ORF">A2Z33_06035</name>
</gene>
<evidence type="ECO:0000313" key="3">
    <source>
        <dbReference type="Proteomes" id="UP000178448"/>
    </source>
</evidence>
<reference evidence="2 3" key="1">
    <citation type="journal article" date="2016" name="Nat. Commun.">
        <title>Thousands of microbial genomes shed light on interconnected biogeochemical processes in an aquifer system.</title>
        <authorList>
            <person name="Anantharaman K."/>
            <person name="Brown C.T."/>
            <person name="Hug L.A."/>
            <person name="Sharon I."/>
            <person name="Castelle C.J."/>
            <person name="Probst A.J."/>
            <person name="Thomas B.C."/>
            <person name="Singh A."/>
            <person name="Wilkins M.J."/>
            <person name="Karaoz U."/>
            <person name="Brodie E.L."/>
            <person name="Williams K.H."/>
            <person name="Hubbard S.S."/>
            <person name="Banfield J.F."/>
        </authorList>
    </citation>
    <scope>NUCLEOTIDE SEQUENCE [LARGE SCALE GENOMIC DNA]</scope>
</reference>